<protein>
    <submittedName>
        <fullName evidence="4">Uncharacterized protein</fullName>
    </submittedName>
</protein>
<reference evidence="4" key="1">
    <citation type="submission" date="2023-06" db="EMBL/GenBank/DDBJ databases">
        <authorList>
            <person name="Delattre M."/>
        </authorList>
    </citation>
    <scope>NUCLEOTIDE SEQUENCE</scope>
    <source>
        <strain evidence="4">AF72</strain>
    </source>
</reference>
<proteinExistence type="predicted"/>
<keyword evidence="2" id="KW-0812">Transmembrane</keyword>
<evidence type="ECO:0000256" key="2">
    <source>
        <dbReference type="SAM" id="Phobius"/>
    </source>
</evidence>
<dbReference type="EMBL" id="CATQJA010000690">
    <property type="protein sequence ID" value="CAJ0563182.1"/>
    <property type="molecule type" value="Genomic_DNA"/>
</dbReference>
<feature type="signal peptide" evidence="3">
    <location>
        <begin position="1"/>
        <end position="16"/>
    </location>
</feature>
<evidence type="ECO:0000256" key="1">
    <source>
        <dbReference type="SAM" id="MobiDB-lite"/>
    </source>
</evidence>
<keyword evidence="5" id="KW-1185">Reference proteome</keyword>
<feature type="transmembrane region" description="Helical" evidence="2">
    <location>
        <begin position="187"/>
        <end position="212"/>
    </location>
</feature>
<dbReference type="AlphaFoldDB" id="A0AA36C7N3"/>
<keyword evidence="2" id="KW-1133">Transmembrane helix</keyword>
<evidence type="ECO:0000313" key="5">
    <source>
        <dbReference type="Proteomes" id="UP001177023"/>
    </source>
</evidence>
<comment type="caution">
    <text evidence="4">The sequence shown here is derived from an EMBL/GenBank/DDBJ whole genome shotgun (WGS) entry which is preliminary data.</text>
</comment>
<feature type="region of interest" description="Disordered" evidence="1">
    <location>
        <begin position="155"/>
        <end position="179"/>
    </location>
</feature>
<feature type="chain" id="PRO_5041302888" evidence="3">
    <location>
        <begin position="17"/>
        <end position="245"/>
    </location>
</feature>
<feature type="non-terminal residue" evidence="4">
    <location>
        <position position="1"/>
    </location>
</feature>
<evidence type="ECO:0000256" key="3">
    <source>
        <dbReference type="SAM" id="SignalP"/>
    </source>
</evidence>
<gene>
    <name evidence="4" type="ORF">MSPICULIGERA_LOCUS2359</name>
</gene>
<accession>A0AA36C7N3</accession>
<feature type="compositionally biased region" description="Basic and acidic residues" evidence="1">
    <location>
        <begin position="155"/>
        <end position="164"/>
    </location>
</feature>
<dbReference type="Proteomes" id="UP001177023">
    <property type="component" value="Unassembled WGS sequence"/>
</dbReference>
<name>A0AA36C7N3_9BILA</name>
<sequence length="245" mass="27976">MRLDLTLALLVATTSAYTLVQTEHQPRKFYIIAGDEYAEVSYEKAYIVHRVLLGGTPAHGRDAEWTPTLENLRKLEDPGQKNGTLEFMVLKANPNRYFVFDAPQFAEIDQEKYVTLSAFTANQIIHFVDENWNQISYKYERLVVRGAIEDLLRKPESKKPEETSKNGNEASNESNKAPEAQKEEQEAFVMIAKVYLTIILLLLGCVLFMAVLERSSSGNKFFLWKPDPCYNENSTSCQIPSTDFF</sequence>
<keyword evidence="3" id="KW-0732">Signal</keyword>
<keyword evidence="2" id="KW-0472">Membrane</keyword>
<evidence type="ECO:0000313" key="4">
    <source>
        <dbReference type="EMBL" id="CAJ0563182.1"/>
    </source>
</evidence>
<organism evidence="4 5">
    <name type="scientific">Mesorhabditis spiculigera</name>
    <dbReference type="NCBI Taxonomy" id="96644"/>
    <lineage>
        <taxon>Eukaryota</taxon>
        <taxon>Metazoa</taxon>
        <taxon>Ecdysozoa</taxon>
        <taxon>Nematoda</taxon>
        <taxon>Chromadorea</taxon>
        <taxon>Rhabditida</taxon>
        <taxon>Rhabditina</taxon>
        <taxon>Rhabditomorpha</taxon>
        <taxon>Rhabditoidea</taxon>
        <taxon>Rhabditidae</taxon>
        <taxon>Mesorhabditinae</taxon>
        <taxon>Mesorhabditis</taxon>
    </lineage>
</organism>
<feature type="compositionally biased region" description="Polar residues" evidence="1">
    <location>
        <begin position="166"/>
        <end position="175"/>
    </location>
</feature>